<dbReference type="Proteomes" id="UP000825051">
    <property type="component" value="Chromosome"/>
</dbReference>
<dbReference type="AlphaFoldDB" id="A0A8F9TVZ4"/>
<name>A0A8F9TVZ4_9BACT</name>
<organism evidence="1 2">
    <name type="scientific">Horticoccus luteus</name>
    <dbReference type="NCBI Taxonomy" id="2862869"/>
    <lineage>
        <taxon>Bacteria</taxon>
        <taxon>Pseudomonadati</taxon>
        <taxon>Verrucomicrobiota</taxon>
        <taxon>Opitutia</taxon>
        <taxon>Opitutales</taxon>
        <taxon>Opitutaceae</taxon>
        <taxon>Horticoccus</taxon>
    </lineage>
</organism>
<dbReference type="RefSeq" id="WP_220165164.1">
    <property type="nucleotide sequence ID" value="NZ_CP080507.1"/>
</dbReference>
<keyword evidence="2" id="KW-1185">Reference proteome</keyword>
<evidence type="ECO:0000313" key="2">
    <source>
        <dbReference type="Proteomes" id="UP000825051"/>
    </source>
</evidence>
<dbReference type="EMBL" id="CP080507">
    <property type="protein sequence ID" value="QYM80249.1"/>
    <property type="molecule type" value="Genomic_DNA"/>
</dbReference>
<protein>
    <submittedName>
        <fullName evidence="1">Uncharacterized protein</fullName>
    </submittedName>
</protein>
<gene>
    <name evidence="1" type="ORF">K0B96_06445</name>
</gene>
<reference evidence="1" key="1">
    <citation type="submission" date="2021-08" db="EMBL/GenBank/DDBJ databases">
        <title>Genome of a novel bacterium of the phylum Verrucomicrobia, Oleiharenicola sp. KSB-15.</title>
        <authorList>
            <person name="Chung J.-H."/>
            <person name="Ahn J.-H."/>
            <person name="Yoon Y."/>
            <person name="Kim D.-Y."/>
            <person name="An S.-H."/>
            <person name="Park I."/>
            <person name="Yeon J."/>
        </authorList>
    </citation>
    <scope>NUCLEOTIDE SEQUENCE</scope>
    <source>
        <strain evidence="1">KSB-15</strain>
    </source>
</reference>
<proteinExistence type="predicted"/>
<evidence type="ECO:0000313" key="1">
    <source>
        <dbReference type="EMBL" id="QYM80249.1"/>
    </source>
</evidence>
<sequence length="185" mass="21042">MTAPQLKKYRVHVAAWMKARAARGLPADDATRYELHRRTIGRACSSRDFTQKEFDDVLGALLAESAPGDLDAQLGQIEQARLRLVKLTARMHFLSLHIGVDVGRESSYLRGIARNLFASDEIERLTDEQIPKLIGVLERRCRQMHTPERVKDIIKQSYDHAEKQAAIASRVQWAERKPPEGDNPF</sequence>
<accession>A0A8F9TVZ4</accession>
<dbReference type="KEGG" id="ole:K0B96_06445"/>